<accession>A0ABW3URR6</accession>
<name>A0ABW3URR6_9BACL</name>
<sequence>MAEKSIMAFFQSPDQAERIVPKLKALRVVDVSVDAIHHNAAAGVSESMNPATGTFPGLSFLTYGNEGQGIDERILTAASVDASGMSAPMEEVFGGGFNGTDRMDAVLTVVVNEPYYEQALRVITEAGGKL</sequence>
<evidence type="ECO:0000313" key="2">
    <source>
        <dbReference type="Proteomes" id="UP001597180"/>
    </source>
</evidence>
<gene>
    <name evidence="1" type="ORF">ACFQ4B_25200</name>
</gene>
<dbReference type="RefSeq" id="WP_079910567.1">
    <property type="nucleotide sequence ID" value="NZ_BAABJG010000022.1"/>
</dbReference>
<proteinExistence type="predicted"/>
<protein>
    <recommendedName>
        <fullName evidence="3">General stress protein 17M-like domain-containing protein</fullName>
    </recommendedName>
</protein>
<comment type="caution">
    <text evidence="1">The sequence shown here is derived from an EMBL/GenBank/DDBJ whole genome shotgun (WGS) entry which is preliminary data.</text>
</comment>
<evidence type="ECO:0008006" key="3">
    <source>
        <dbReference type="Google" id="ProtNLM"/>
    </source>
</evidence>
<dbReference type="EMBL" id="JBHTLU010000034">
    <property type="protein sequence ID" value="MFD1223423.1"/>
    <property type="molecule type" value="Genomic_DNA"/>
</dbReference>
<dbReference type="Proteomes" id="UP001597180">
    <property type="component" value="Unassembled WGS sequence"/>
</dbReference>
<evidence type="ECO:0000313" key="1">
    <source>
        <dbReference type="EMBL" id="MFD1223423.1"/>
    </source>
</evidence>
<organism evidence="1 2">
    <name type="scientific">Paenibacillus vulneris</name>
    <dbReference type="NCBI Taxonomy" id="1133364"/>
    <lineage>
        <taxon>Bacteria</taxon>
        <taxon>Bacillati</taxon>
        <taxon>Bacillota</taxon>
        <taxon>Bacilli</taxon>
        <taxon>Bacillales</taxon>
        <taxon>Paenibacillaceae</taxon>
        <taxon>Paenibacillus</taxon>
    </lineage>
</organism>
<reference evidence="2" key="1">
    <citation type="journal article" date="2019" name="Int. J. Syst. Evol. Microbiol.">
        <title>The Global Catalogue of Microorganisms (GCM) 10K type strain sequencing project: providing services to taxonomists for standard genome sequencing and annotation.</title>
        <authorList>
            <consortium name="The Broad Institute Genomics Platform"/>
            <consortium name="The Broad Institute Genome Sequencing Center for Infectious Disease"/>
            <person name="Wu L."/>
            <person name="Ma J."/>
        </authorList>
    </citation>
    <scope>NUCLEOTIDE SEQUENCE [LARGE SCALE GENOMIC DNA]</scope>
    <source>
        <strain evidence="2">CCUG 53270</strain>
    </source>
</reference>
<keyword evidence="2" id="KW-1185">Reference proteome</keyword>